<dbReference type="GO" id="GO:0034599">
    <property type="term" value="P:cellular response to oxidative stress"/>
    <property type="evidence" value="ECO:0007669"/>
    <property type="project" value="TreeGrafter"/>
</dbReference>
<dbReference type="InterPro" id="IPR014025">
    <property type="entry name" value="Glutaredoxin_subgr"/>
</dbReference>
<dbReference type="Gene3D" id="3.40.30.10">
    <property type="entry name" value="Glutaredoxin"/>
    <property type="match status" value="1"/>
</dbReference>
<dbReference type="PANTHER" id="PTHR45694:SF5">
    <property type="entry name" value="GLUTAREDOXIN 2"/>
    <property type="match status" value="1"/>
</dbReference>
<dbReference type="Pfam" id="PF00462">
    <property type="entry name" value="Glutaredoxin"/>
    <property type="match status" value="1"/>
</dbReference>
<evidence type="ECO:0000259" key="1">
    <source>
        <dbReference type="Pfam" id="PF00462"/>
    </source>
</evidence>
<protein>
    <recommendedName>
        <fullName evidence="1">Glutaredoxin domain-containing protein</fullName>
    </recommendedName>
</protein>
<keyword evidence="3" id="KW-1185">Reference proteome</keyword>
<evidence type="ECO:0000313" key="3">
    <source>
        <dbReference type="Proteomes" id="UP001461498"/>
    </source>
</evidence>
<dbReference type="PROSITE" id="PS51354">
    <property type="entry name" value="GLUTAREDOXIN_2"/>
    <property type="match status" value="1"/>
</dbReference>
<dbReference type="AlphaFoldDB" id="A0AAW1DMY9"/>
<proteinExistence type="predicted"/>
<organism evidence="2 3">
    <name type="scientific">Rhynocoris fuscipes</name>
    <dbReference type="NCBI Taxonomy" id="488301"/>
    <lineage>
        <taxon>Eukaryota</taxon>
        <taxon>Metazoa</taxon>
        <taxon>Ecdysozoa</taxon>
        <taxon>Arthropoda</taxon>
        <taxon>Hexapoda</taxon>
        <taxon>Insecta</taxon>
        <taxon>Pterygota</taxon>
        <taxon>Neoptera</taxon>
        <taxon>Paraneoptera</taxon>
        <taxon>Hemiptera</taxon>
        <taxon>Heteroptera</taxon>
        <taxon>Panheteroptera</taxon>
        <taxon>Cimicomorpha</taxon>
        <taxon>Reduviidae</taxon>
        <taxon>Harpactorinae</taxon>
        <taxon>Harpactorini</taxon>
        <taxon>Rhynocoris</taxon>
    </lineage>
</organism>
<dbReference type="Proteomes" id="UP001461498">
    <property type="component" value="Unassembled WGS sequence"/>
</dbReference>
<dbReference type="CDD" id="cd03419">
    <property type="entry name" value="GRX_GRXh_1_2_like"/>
    <property type="match status" value="1"/>
</dbReference>
<dbReference type="InterPro" id="IPR002109">
    <property type="entry name" value="Glutaredoxin"/>
</dbReference>
<dbReference type="GO" id="GO:0005737">
    <property type="term" value="C:cytoplasm"/>
    <property type="evidence" value="ECO:0007669"/>
    <property type="project" value="TreeGrafter"/>
</dbReference>
<feature type="domain" description="Glutaredoxin" evidence="1">
    <location>
        <begin position="1"/>
        <end position="50"/>
    </location>
</feature>
<reference evidence="2 3" key="1">
    <citation type="submission" date="2022-12" db="EMBL/GenBank/DDBJ databases">
        <title>Chromosome-level genome assembly of true bugs.</title>
        <authorList>
            <person name="Ma L."/>
            <person name="Li H."/>
        </authorList>
    </citation>
    <scope>NUCLEOTIDE SEQUENCE [LARGE SCALE GENOMIC DNA]</scope>
    <source>
        <strain evidence="2">Lab_2022b</strain>
    </source>
</reference>
<dbReference type="InterPro" id="IPR036249">
    <property type="entry name" value="Thioredoxin-like_sf"/>
</dbReference>
<accession>A0AAW1DMY9</accession>
<dbReference type="SUPFAM" id="SSF52833">
    <property type="entry name" value="Thioredoxin-like"/>
    <property type="match status" value="1"/>
</dbReference>
<gene>
    <name evidence="2" type="ORF">O3M35_006956</name>
</gene>
<evidence type="ECO:0000313" key="2">
    <source>
        <dbReference type="EMBL" id="KAK9509700.1"/>
    </source>
</evidence>
<sequence length="77" mass="8394">MAKDVFDKLEKPYKTIELDSRDDGAQIQKVLGEMTGAHTVPRVFVNGECVGGGTDVKSLYDSGKLQEIINHGSEAKQ</sequence>
<dbReference type="EMBL" id="JAPXFL010000003">
    <property type="protein sequence ID" value="KAK9509700.1"/>
    <property type="molecule type" value="Genomic_DNA"/>
</dbReference>
<name>A0AAW1DMY9_9HEMI</name>
<dbReference type="PRINTS" id="PR00160">
    <property type="entry name" value="GLUTAREDOXIN"/>
</dbReference>
<dbReference type="GO" id="GO:0015038">
    <property type="term" value="F:glutathione disulfide oxidoreductase activity"/>
    <property type="evidence" value="ECO:0007669"/>
    <property type="project" value="TreeGrafter"/>
</dbReference>
<comment type="caution">
    <text evidence="2">The sequence shown here is derived from an EMBL/GenBank/DDBJ whole genome shotgun (WGS) entry which is preliminary data.</text>
</comment>
<dbReference type="PANTHER" id="PTHR45694">
    <property type="entry name" value="GLUTAREDOXIN 2"/>
    <property type="match status" value="1"/>
</dbReference>